<reference evidence="3" key="2">
    <citation type="submission" date="2020-04" db="EMBL/GenBank/DDBJ databases">
        <authorList>
            <consortium name="NCBI Genome Project"/>
        </authorList>
    </citation>
    <scope>NUCLEOTIDE SEQUENCE</scope>
    <source>
        <strain evidence="3">CBS 304.34</strain>
    </source>
</reference>
<keyword evidence="2" id="KW-1185">Reference proteome</keyword>
<dbReference type="AlphaFoldDB" id="A0A6A6YPE7"/>
<proteinExistence type="predicted"/>
<name>A0A6A6YPE7_9PEZI</name>
<protein>
    <recommendedName>
        <fullName evidence="4">Ankyrin</fullName>
    </recommendedName>
</protein>
<sequence length="161" mass="18028">MPPNFLGSLPAELTLEIAKYLERDERHVTEHEIKAARLAEVLAVLLKHIEGKPKTWSGHEKLMNELTYIFVFVSIGSDNGSSIFELPMHQVLRVTELLFGNGGDVNSMMENEHTGSAFLDLVVGSWKPKILSLCFTYGADPLNESNGRTLLHRCIKSSVEY</sequence>
<gene>
    <name evidence="1 3" type="ORF">BDZ99DRAFT_475641</name>
</gene>
<organism evidence="1">
    <name type="scientific">Mytilinidion resinicola</name>
    <dbReference type="NCBI Taxonomy" id="574789"/>
    <lineage>
        <taxon>Eukaryota</taxon>
        <taxon>Fungi</taxon>
        <taxon>Dikarya</taxon>
        <taxon>Ascomycota</taxon>
        <taxon>Pezizomycotina</taxon>
        <taxon>Dothideomycetes</taxon>
        <taxon>Pleosporomycetidae</taxon>
        <taxon>Mytilinidiales</taxon>
        <taxon>Mytilinidiaceae</taxon>
        <taxon>Mytilinidion</taxon>
    </lineage>
</organism>
<reference evidence="3" key="3">
    <citation type="submission" date="2025-04" db="UniProtKB">
        <authorList>
            <consortium name="RefSeq"/>
        </authorList>
    </citation>
    <scope>IDENTIFICATION</scope>
    <source>
        <strain evidence="3">CBS 304.34</strain>
    </source>
</reference>
<dbReference type="GeneID" id="54462896"/>
<evidence type="ECO:0008006" key="4">
    <source>
        <dbReference type="Google" id="ProtNLM"/>
    </source>
</evidence>
<evidence type="ECO:0000313" key="2">
    <source>
        <dbReference type="Proteomes" id="UP000504636"/>
    </source>
</evidence>
<evidence type="ECO:0000313" key="3">
    <source>
        <dbReference type="RefSeq" id="XP_033577716.1"/>
    </source>
</evidence>
<dbReference type="EMBL" id="MU003699">
    <property type="protein sequence ID" value="KAF2810752.1"/>
    <property type="molecule type" value="Genomic_DNA"/>
</dbReference>
<accession>A0A6A6YPE7</accession>
<dbReference type="Proteomes" id="UP000504636">
    <property type="component" value="Unplaced"/>
</dbReference>
<reference evidence="1 3" key="1">
    <citation type="journal article" date="2020" name="Stud. Mycol.">
        <title>101 Dothideomycetes genomes: a test case for predicting lifestyles and emergence of pathogens.</title>
        <authorList>
            <person name="Haridas S."/>
            <person name="Albert R."/>
            <person name="Binder M."/>
            <person name="Bloem J."/>
            <person name="Labutti K."/>
            <person name="Salamov A."/>
            <person name="Andreopoulos B."/>
            <person name="Baker S."/>
            <person name="Barry K."/>
            <person name="Bills G."/>
            <person name="Bluhm B."/>
            <person name="Cannon C."/>
            <person name="Castanera R."/>
            <person name="Culley D."/>
            <person name="Daum C."/>
            <person name="Ezra D."/>
            <person name="Gonzalez J."/>
            <person name="Henrissat B."/>
            <person name="Kuo A."/>
            <person name="Liang C."/>
            <person name="Lipzen A."/>
            <person name="Lutzoni F."/>
            <person name="Magnuson J."/>
            <person name="Mondo S."/>
            <person name="Nolan M."/>
            <person name="Ohm R."/>
            <person name="Pangilinan J."/>
            <person name="Park H.-J."/>
            <person name="Ramirez L."/>
            <person name="Alfaro M."/>
            <person name="Sun H."/>
            <person name="Tritt A."/>
            <person name="Yoshinaga Y."/>
            <person name="Zwiers L.-H."/>
            <person name="Turgeon B."/>
            <person name="Goodwin S."/>
            <person name="Spatafora J."/>
            <person name="Crous P."/>
            <person name="Grigoriev I."/>
        </authorList>
    </citation>
    <scope>NUCLEOTIDE SEQUENCE</scope>
    <source>
        <strain evidence="1 3">CBS 304.34</strain>
    </source>
</reference>
<evidence type="ECO:0000313" key="1">
    <source>
        <dbReference type="EMBL" id="KAF2810752.1"/>
    </source>
</evidence>
<dbReference type="RefSeq" id="XP_033577716.1">
    <property type="nucleotide sequence ID" value="XM_033722003.1"/>
</dbReference>